<accession>A0ABS0JBC9</accession>
<dbReference type="InterPro" id="IPR050482">
    <property type="entry name" value="Sensor_HK_TwoCompSys"/>
</dbReference>
<feature type="transmembrane region" description="Helical" evidence="9">
    <location>
        <begin position="41"/>
        <end position="58"/>
    </location>
</feature>
<evidence type="ECO:0000256" key="9">
    <source>
        <dbReference type="SAM" id="Phobius"/>
    </source>
</evidence>
<evidence type="ECO:0000313" key="13">
    <source>
        <dbReference type="EMBL" id="MBG6064345.1"/>
    </source>
</evidence>
<keyword evidence="4" id="KW-0808">Transferase</keyword>
<feature type="domain" description="DUF7134" evidence="12">
    <location>
        <begin position="11"/>
        <end position="116"/>
    </location>
</feature>
<feature type="transmembrane region" description="Helical" evidence="9">
    <location>
        <begin position="108"/>
        <end position="127"/>
    </location>
</feature>
<dbReference type="Gene3D" id="3.30.565.10">
    <property type="entry name" value="Histidine kinase-like ATPase, C-terminal domain"/>
    <property type="match status" value="1"/>
</dbReference>
<dbReference type="EMBL" id="JADOTX010000001">
    <property type="protein sequence ID" value="MBG6064345.1"/>
    <property type="molecule type" value="Genomic_DNA"/>
</dbReference>
<dbReference type="InterPro" id="IPR055558">
    <property type="entry name" value="DUF7134"/>
</dbReference>
<keyword evidence="9" id="KW-1133">Transmembrane helix</keyword>
<keyword evidence="6 13" id="KW-0418">Kinase</keyword>
<evidence type="ECO:0000256" key="8">
    <source>
        <dbReference type="ARBA" id="ARBA00023012"/>
    </source>
</evidence>
<dbReference type="Gene3D" id="1.20.5.1930">
    <property type="match status" value="1"/>
</dbReference>
<evidence type="ECO:0000259" key="12">
    <source>
        <dbReference type="Pfam" id="PF23539"/>
    </source>
</evidence>
<evidence type="ECO:0000313" key="14">
    <source>
        <dbReference type="Proteomes" id="UP000614915"/>
    </source>
</evidence>
<evidence type="ECO:0000259" key="10">
    <source>
        <dbReference type="Pfam" id="PF02518"/>
    </source>
</evidence>
<keyword evidence="14" id="KW-1185">Reference proteome</keyword>
<dbReference type="CDD" id="cd16917">
    <property type="entry name" value="HATPase_UhpB-NarQ-NarX-like"/>
    <property type="match status" value="1"/>
</dbReference>
<dbReference type="InterPro" id="IPR011712">
    <property type="entry name" value="Sig_transdc_His_kin_sub3_dim/P"/>
</dbReference>
<feature type="domain" description="Signal transduction histidine kinase subgroup 3 dimerisation and phosphoacceptor" evidence="11">
    <location>
        <begin position="222"/>
        <end position="286"/>
    </location>
</feature>
<dbReference type="Pfam" id="PF07730">
    <property type="entry name" value="HisKA_3"/>
    <property type="match status" value="1"/>
</dbReference>
<dbReference type="SUPFAM" id="SSF55874">
    <property type="entry name" value="ATPase domain of HSP90 chaperone/DNA topoisomerase II/histidine kinase"/>
    <property type="match status" value="1"/>
</dbReference>
<organism evidence="13 14">
    <name type="scientific">Micromonospora ureilytica</name>
    <dbReference type="NCBI Taxonomy" id="709868"/>
    <lineage>
        <taxon>Bacteria</taxon>
        <taxon>Bacillati</taxon>
        <taxon>Actinomycetota</taxon>
        <taxon>Actinomycetes</taxon>
        <taxon>Micromonosporales</taxon>
        <taxon>Micromonosporaceae</taxon>
        <taxon>Micromonospora</taxon>
    </lineage>
</organism>
<evidence type="ECO:0000256" key="3">
    <source>
        <dbReference type="ARBA" id="ARBA00022553"/>
    </source>
</evidence>
<dbReference type="Pfam" id="PF23539">
    <property type="entry name" value="DUF7134"/>
    <property type="match status" value="1"/>
</dbReference>
<gene>
    <name evidence="13" type="ORF">IW248_000632</name>
</gene>
<name>A0ABS0JBC9_9ACTN</name>
<evidence type="ECO:0000256" key="5">
    <source>
        <dbReference type="ARBA" id="ARBA00022741"/>
    </source>
</evidence>
<dbReference type="InterPro" id="IPR003594">
    <property type="entry name" value="HATPase_dom"/>
</dbReference>
<protein>
    <recommendedName>
        <fullName evidence="2">histidine kinase</fullName>
        <ecNumber evidence="2">2.7.13.3</ecNumber>
    </recommendedName>
</protein>
<evidence type="ECO:0000256" key="2">
    <source>
        <dbReference type="ARBA" id="ARBA00012438"/>
    </source>
</evidence>
<keyword evidence="9" id="KW-0812">Transmembrane</keyword>
<dbReference type="RefSeq" id="WP_196925563.1">
    <property type="nucleotide sequence ID" value="NZ_JADOTX010000001.1"/>
</dbReference>
<dbReference type="EC" id="2.7.13.3" evidence="2"/>
<keyword evidence="9" id="KW-0472">Membrane</keyword>
<keyword evidence="8" id="KW-0902">Two-component regulatory system</keyword>
<dbReference type="GO" id="GO:0016301">
    <property type="term" value="F:kinase activity"/>
    <property type="evidence" value="ECO:0007669"/>
    <property type="project" value="UniProtKB-KW"/>
</dbReference>
<proteinExistence type="predicted"/>
<feature type="domain" description="Histidine kinase/HSP90-like ATPase" evidence="10">
    <location>
        <begin position="333"/>
        <end position="427"/>
    </location>
</feature>
<evidence type="ECO:0000259" key="11">
    <source>
        <dbReference type="Pfam" id="PF07730"/>
    </source>
</evidence>
<keyword evidence="7" id="KW-0067">ATP-binding</keyword>
<evidence type="ECO:0000256" key="7">
    <source>
        <dbReference type="ARBA" id="ARBA00022840"/>
    </source>
</evidence>
<feature type="transmembrane region" description="Helical" evidence="9">
    <location>
        <begin position="64"/>
        <end position="96"/>
    </location>
</feature>
<dbReference type="PANTHER" id="PTHR24421">
    <property type="entry name" value="NITRATE/NITRITE SENSOR PROTEIN NARX-RELATED"/>
    <property type="match status" value="1"/>
</dbReference>
<comment type="catalytic activity">
    <reaction evidence="1">
        <text>ATP + protein L-histidine = ADP + protein N-phospho-L-histidine.</text>
        <dbReference type="EC" id="2.7.13.3"/>
    </reaction>
</comment>
<dbReference type="Proteomes" id="UP000614915">
    <property type="component" value="Unassembled WGS sequence"/>
</dbReference>
<evidence type="ECO:0000256" key="1">
    <source>
        <dbReference type="ARBA" id="ARBA00000085"/>
    </source>
</evidence>
<keyword evidence="3" id="KW-0597">Phosphoprotein</keyword>
<dbReference type="PANTHER" id="PTHR24421:SF10">
    <property type="entry name" value="NITRATE_NITRITE SENSOR PROTEIN NARQ"/>
    <property type="match status" value="1"/>
</dbReference>
<dbReference type="Pfam" id="PF02518">
    <property type="entry name" value="HATPase_c"/>
    <property type="match status" value="1"/>
</dbReference>
<dbReference type="InterPro" id="IPR036890">
    <property type="entry name" value="HATPase_C_sf"/>
</dbReference>
<evidence type="ECO:0000256" key="4">
    <source>
        <dbReference type="ARBA" id="ARBA00022679"/>
    </source>
</evidence>
<comment type="caution">
    <text evidence="13">The sequence shown here is derived from an EMBL/GenBank/DDBJ whole genome shotgun (WGS) entry which is preliminary data.</text>
</comment>
<sequence>MAGQVLTAARRLAGRAALRDASLAAGLLAAVALLGPPHQRAVVLWWIATGVAVIAVGLRNRWPLAMLVVSTVCVAAHVAQGSLIGGSDAAVLILVYTVAARRSPATSLATLAGVLLVLLCWNGYFALRGRSAPGIPSMAFQVNNVEQGAGPAFERTELIAGDNTGGTARWSGPAVLGGALVAAWAIGSGSRSRRAYLDQLAARARDLQREQDQRAALAMAAERDRISRELHDVVAHGLSLIVIQAQGGAAALDDQPAETRVALDAIVRTGRASLTDMRRVLDALGEGEDAWHPPPGLAQLPTLVDQVRRAGTGVRLRIDGVAAPLPAPLDLSAYRIVQEALTNVMKHAGAGSSADIVLCYRETELDIEIRNGTVGGGADGGGKGGGVVVADGNGLSGMRERVHLLGGRFTAGPRPDGGFQVWANLPIGNRRA</sequence>
<keyword evidence="5" id="KW-0547">Nucleotide-binding</keyword>
<reference evidence="13 14" key="1">
    <citation type="submission" date="2020-11" db="EMBL/GenBank/DDBJ databases">
        <title>Sequencing the genomes of 1000 actinobacteria strains.</title>
        <authorList>
            <person name="Klenk H.-P."/>
        </authorList>
    </citation>
    <scope>NUCLEOTIDE SEQUENCE [LARGE SCALE GENOMIC DNA]</scope>
    <source>
        <strain evidence="13 14">DSM 101692</strain>
    </source>
</reference>
<evidence type="ECO:0000256" key="6">
    <source>
        <dbReference type="ARBA" id="ARBA00022777"/>
    </source>
</evidence>